<dbReference type="Gene3D" id="3.40.50.150">
    <property type="entry name" value="Vaccinia Virus protein VP39"/>
    <property type="match status" value="1"/>
</dbReference>
<feature type="compositionally biased region" description="Low complexity" evidence="3">
    <location>
        <begin position="120"/>
        <end position="130"/>
    </location>
</feature>
<dbReference type="AlphaFoldDB" id="A0A017TAP3"/>
<feature type="compositionally biased region" description="Basic and acidic residues" evidence="3">
    <location>
        <begin position="214"/>
        <end position="223"/>
    </location>
</feature>
<dbReference type="Proteomes" id="UP000019678">
    <property type="component" value="Unassembled WGS sequence"/>
</dbReference>
<proteinExistence type="predicted"/>
<organism evidence="5 6">
    <name type="scientific">Chondromyces apiculatus DSM 436</name>
    <dbReference type="NCBI Taxonomy" id="1192034"/>
    <lineage>
        <taxon>Bacteria</taxon>
        <taxon>Pseudomonadati</taxon>
        <taxon>Myxococcota</taxon>
        <taxon>Polyangia</taxon>
        <taxon>Polyangiales</taxon>
        <taxon>Polyangiaceae</taxon>
        <taxon>Chondromyces</taxon>
    </lineage>
</organism>
<reference evidence="5 6" key="1">
    <citation type="submission" date="2013-05" db="EMBL/GenBank/DDBJ databases">
        <title>Genome assembly of Chondromyces apiculatus DSM 436.</title>
        <authorList>
            <person name="Sharma G."/>
            <person name="Khatri I."/>
            <person name="Kaur C."/>
            <person name="Mayilraj S."/>
            <person name="Subramanian S."/>
        </authorList>
    </citation>
    <scope>NUCLEOTIDE SEQUENCE [LARGE SCALE GENOMIC DNA]</scope>
    <source>
        <strain evidence="5 6">DSM 436</strain>
    </source>
</reference>
<feature type="region of interest" description="Disordered" evidence="3">
    <location>
        <begin position="345"/>
        <end position="382"/>
    </location>
</feature>
<dbReference type="InterPro" id="IPR029063">
    <property type="entry name" value="SAM-dependent_MTases_sf"/>
</dbReference>
<feature type="compositionally biased region" description="Low complexity" evidence="3">
    <location>
        <begin position="345"/>
        <end position="355"/>
    </location>
</feature>
<dbReference type="eggNOG" id="COG2226">
    <property type="taxonomic scope" value="Bacteria"/>
</dbReference>
<name>A0A017TAP3_9BACT</name>
<evidence type="ECO:0000313" key="6">
    <source>
        <dbReference type="Proteomes" id="UP000019678"/>
    </source>
</evidence>
<dbReference type="SUPFAM" id="SSF53335">
    <property type="entry name" value="S-adenosyl-L-methionine-dependent methyltransferases"/>
    <property type="match status" value="1"/>
</dbReference>
<feature type="compositionally biased region" description="Acidic residues" evidence="3">
    <location>
        <begin position="180"/>
        <end position="199"/>
    </location>
</feature>
<dbReference type="InterPro" id="IPR041698">
    <property type="entry name" value="Methyltransf_25"/>
</dbReference>
<feature type="compositionally biased region" description="Pro residues" evidence="3">
    <location>
        <begin position="316"/>
        <end position="325"/>
    </location>
</feature>
<keyword evidence="6" id="KW-1185">Reference proteome</keyword>
<dbReference type="PANTHER" id="PTHR43861:SF1">
    <property type="entry name" value="TRANS-ACONITATE 2-METHYLTRANSFERASE"/>
    <property type="match status" value="1"/>
</dbReference>
<sequence>MVPVPVSLSAPPPEVSDDDWGAPSDAEPAPAQALPAAPSAAPAVSERGPSAQAATEPWPGASSAAPAVSERPAGLAGAVAEPPSVPPSLDAPTSVSNPLALRTIPRPSRRPVSIPPADPSTPGTSLSTAASPPPTPSPSVAASPPVVEEAEAVSIQPVRIIDVMSDLPPVESVPPPAISVEDEETATGEEEPSESEEEAGLQLRLLADGPTPLDAREYLRSLETEPPPPEDEATVVEDRAAFEEVEPESLEEDEVPPTAPRQGTPSIPGEVELRGRAGSMPEAQPDSVPEVEPERDSDTSEEIAVDLTEEAAITAPRPPRPPPRRPQAMAALDLPPYVPAAPTAVEAAPSGAPAAGQPPPLKSATKTSGEHSPVTDPDAPRRKKSWWEDLFSEDFIRTLDRAEPRMVRREADFIEERLGMERGAVILDLACGPGQHAVELASRGYSVVGYDLSLAMLALASEEAQERGQKLNFLQGDMREMAFEETFDAVYCWATSFGYFDEEKNADILTRIHRALRSGGMLLLDVINRDYVACRQPSLVWFEGEGCVCMDEMQVDFFTSRLKVKRTVMFEDGRSRELDYSIRLYNLHELGKLLHEAGFKVTEVTGHPAHPGVFFGSESPRLIILAERS</sequence>
<feature type="domain" description="Methyltransferase" evidence="4">
    <location>
        <begin position="426"/>
        <end position="520"/>
    </location>
</feature>
<dbReference type="PANTHER" id="PTHR43861">
    <property type="entry name" value="TRANS-ACONITATE 2-METHYLTRANSFERASE-RELATED"/>
    <property type="match status" value="1"/>
</dbReference>
<evidence type="ECO:0000256" key="2">
    <source>
        <dbReference type="ARBA" id="ARBA00022679"/>
    </source>
</evidence>
<feature type="compositionally biased region" description="Low complexity" evidence="3">
    <location>
        <begin position="26"/>
        <end position="43"/>
    </location>
</feature>
<protein>
    <recommendedName>
        <fullName evidence="4">Methyltransferase domain-containing protein</fullName>
    </recommendedName>
</protein>
<dbReference type="GO" id="GO:0032259">
    <property type="term" value="P:methylation"/>
    <property type="evidence" value="ECO:0007669"/>
    <property type="project" value="UniProtKB-KW"/>
</dbReference>
<feature type="compositionally biased region" description="Low complexity" evidence="3">
    <location>
        <begin position="138"/>
        <end position="147"/>
    </location>
</feature>
<feature type="compositionally biased region" description="Acidic residues" evidence="3">
    <location>
        <begin position="299"/>
        <end position="309"/>
    </location>
</feature>
<comment type="caution">
    <text evidence="5">The sequence shown here is derived from an EMBL/GenBank/DDBJ whole genome shotgun (WGS) entry which is preliminary data.</text>
</comment>
<evidence type="ECO:0000313" key="5">
    <source>
        <dbReference type="EMBL" id="EYF06353.1"/>
    </source>
</evidence>
<feature type="compositionally biased region" description="Acidic residues" evidence="3">
    <location>
        <begin position="243"/>
        <end position="255"/>
    </location>
</feature>
<feature type="region of interest" description="Disordered" evidence="3">
    <location>
        <begin position="167"/>
        <end position="329"/>
    </location>
</feature>
<dbReference type="RefSeq" id="WP_231511384.1">
    <property type="nucleotide sequence ID" value="NZ_ASRX01000016.1"/>
</dbReference>
<feature type="compositionally biased region" description="Low complexity" evidence="3">
    <location>
        <begin position="102"/>
        <end position="112"/>
    </location>
</feature>
<dbReference type="STRING" id="1192034.CAP_1883"/>
<dbReference type="EMBL" id="ASRX01000016">
    <property type="protein sequence ID" value="EYF06353.1"/>
    <property type="molecule type" value="Genomic_DNA"/>
</dbReference>
<dbReference type="CDD" id="cd02440">
    <property type="entry name" value="AdoMet_MTases"/>
    <property type="match status" value="1"/>
</dbReference>
<dbReference type="Pfam" id="PF13649">
    <property type="entry name" value="Methyltransf_25"/>
    <property type="match status" value="1"/>
</dbReference>
<gene>
    <name evidence="5" type="ORF">CAP_1883</name>
</gene>
<evidence type="ECO:0000256" key="1">
    <source>
        <dbReference type="ARBA" id="ARBA00022603"/>
    </source>
</evidence>
<keyword evidence="2" id="KW-0808">Transferase</keyword>
<dbReference type="Gene3D" id="2.20.25.110">
    <property type="entry name" value="S-adenosyl-L-methionine-dependent methyltransferases"/>
    <property type="match status" value="1"/>
</dbReference>
<accession>A0A017TAP3</accession>
<keyword evidence="1" id="KW-0489">Methyltransferase</keyword>
<feature type="region of interest" description="Disordered" evidence="3">
    <location>
        <begin position="1"/>
        <end position="148"/>
    </location>
</feature>
<evidence type="ECO:0000256" key="3">
    <source>
        <dbReference type="SAM" id="MobiDB-lite"/>
    </source>
</evidence>
<dbReference type="GO" id="GO:0008168">
    <property type="term" value="F:methyltransferase activity"/>
    <property type="evidence" value="ECO:0007669"/>
    <property type="project" value="UniProtKB-KW"/>
</dbReference>
<evidence type="ECO:0000259" key="4">
    <source>
        <dbReference type="Pfam" id="PF13649"/>
    </source>
</evidence>